<comment type="caution">
    <text evidence="10">The sequence shown here is derived from an EMBL/GenBank/DDBJ whole genome shotgun (WGS) entry which is preliminary data.</text>
</comment>
<dbReference type="InterPro" id="IPR003594">
    <property type="entry name" value="HATPase_dom"/>
</dbReference>
<keyword evidence="4" id="KW-0547">Nucleotide-binding</keyword>
<dbReference type="InterPro" id="IPR010559">
    <property type="entry name" value="Sig_transdc_His_kin_internal"/>
</dbReference>
<evidence type="ECO:0000256" key="8">
    <source>
        <dbReference type="SAM" id="Phobius"/>
    </source>
</evidence>
<dbReference type="Pfam" id="PF06580">
    <property type="entry name" value="His_kinase"/>
    <property type="match status" value="1"/>
</dbReference>
<dbReference type="Gene3D" id="3.30.565.10">
    <property type="entry name" value="Histidine kinase-like ATPase, C-terminal domain"/>
    <property type="match status" value="1"/>
</dbReference>
<dbReference type="InterPro" id="IPR050640">
    <property type="entry name" value="Bact_2-comp_sensor_kinase"/>
</dbReference>
<dbReference type="PROSITE" id="PS50109">
    <property type="entry name" value="HIS_KIN"/>
    <property type="match status" value="1"/>
</dbReference>
<keyword evidence="3" id="KW-0808">Transferase</keyword>
<dbReference type="SMART" id="SM00387">
    <property type="entry name" value="HATPase_c"/>
    <property type="match status" value="1"/>
</dbReference>
<evidence type="ECO:0000313" key="10">
    <source>
        <dbReference type="EMBL" id="RCW49476.1"/>
    </source>
</evidence>
<sequence>MRFIKSSAYRNLSLKRRIVILFIAASLIPFIGIGLISYFTIDSILFNKIQLGIQSNVKQVQLSLENTINNMNHVSQQLSFDGSVGKKLDRYLMEDEPYQQAILVSEIKSDVGTITFTNPNIGLTMYYFQADGSHMFENLVVSDHFDPSKLPRLAVSNKITYHSPHTSQDGLNNHNVLSVIRKAGIPERDDIYIYIESGFKLTQNILETDQLTQNSHHLLLSKERKIAFSEIPDIFPENSVFPLEDANADHGTYNDYYWFKGTSSQGWSIVSVIPQAEYNKERNRWLIQIVFFSLIVLVISLMLAWLLWKMVYRPLTKFHKEMKRAGQSDFQSASEKTYIPEFDYLLREFGDMKHQIGELFSEVELKEKRRADLEIEKLRYQINPHFLMNTLDTAHWLAVMNDQHEIDQLVVSLNKLLYYNLGKLGEQATVKEELDALREYLTLQQIRYDFEFNVRIEADEHVLNLIIPRFILQPLVENALYHGLNDQGSIRVDVKFDGYIELSVHDNGEGMTEETIQHLLHNEEVEKRKVGMGIGMNYVKRMIEFYYKGQARMQIISQVGKGTSVILSLPAKEVEKEI</sequence>
<feature type="transmembrane region" description="Helical" evidence="8">
    <location>
        <begin position="20"/>
        <end position="41"/>
    </location>
</feature>
<dbReference type="GO" id="GO:0005524">
    <property type="term" value="F:ATP binding"/>
    <property type="evidence" value="ECO:0007669"/>
    <property type="project" value="UniProtKB-KW"/>
</dbReference>
<keyword evidence="7" id="KW-0902">Two-component regulatory system</keyword>
<keyword evidence="5 10" id="KW-0418">Kinase</keyword>
<dbReference type="PANTHER" id="PTHR34220">
    <property type="entry name" value="SENSOR HISTIDINE KINASE YPDA"/>
    <property type="match status" value="1"/>
</dbReference>
<dbReference type="OrthoDB" id="9776552at2"/>
<evidence type="ECO:0000256" key="2">
    <source>
        <dbReference type="ARBA" id="ARBA00012438"/>
    </source>
</evidence>
<evidence type="ECO:0000256" key="1">
    <source>
        <dbReference type="ARBA" id="ARBA00000085"/>
    </source>
</evidence>
<keyword evidence="8" id="KW-0472">Membrane</keyword>
<evidence type="ECO:0000256" key="7">
    <source>
        <dbReference type="ARBA" id="ARBA00023012"/>
    </source>
</evidence>
<keyword evidence="8" id="KW-0812">Transmembrane</keyword>
<evidence type="ECO:0000256" key="4">
    <source>
        <dbReference type="ARBA" id="ARBA00022741"/>
    </source>
</evidence>
<dbReference type="PRINTS" id="PR00344">
    <property type="entry name" value="BCTRLSENSOR"/>
</dbReference>
<dbReference type="AlphaFoldDB" id="A0A368W6K7"/>
<dbReference type="Gene3D" id="6.10.340.10">
    <property type="match status" value="1"/>
</dbReference>
<dbReference type="Pfam" id="PF02518">
    <property type="entry name" value="HATPase_c"/>
    <property type="match status" value="1"/>
</dbReference>
<dbReference type="EC" id="2.7.13.3" evidence="2"/>
<accession>A0A368W6K7</accession>
<evidence type="ECO:0000256" key="6">
    <source>
        <dbReference type="ARBA" id="ARBA00022840"/>
    </source>
</evidence>
<keyword evidence="11" id="KW-1185">Reference proteome</keyword>
<protein>
    <recommendedName>
        <fullName evidence="2">histidine kinase</fullName>
        <ecNumber evidence="2">2.7.13.3</ecNumber>
    </recommendedName>
</protein>
<evidence type="ECO:0000256" key="3">
    <source>
        <dbReference type="ARBA" id="ARBA00022679"/>
    </source>
</evidence>
<reference evidence="10 11" key="1">
    <citation type="submission" date="2018-07" db="EMBL/GenBank/DDBJ databases">
        <title>Genomic Encyclopedia of Type Strains, Phase III (KMG-III): the genomes of soil and plant-associated and newly described type strains.</title>
        <authorList>
            <person name="Whitman W."/>
        </authorList>
    </citation>
    <scope>NUCLEOTIDE SEQUENCE [LARGE SCALE GENOMIC DNA]</scope>
    <source>
        <strain evidence="10 11">CECT 7506</strain>
    </source>
</reference>
<dbReference type="InterPro" id="IPR036890">
    <property type="entry name" value="HATPase_C_sf"/>
</dbReference>
<dbReference type="PANTHER" id="PTHR34220:SF7">
    <property type="entry name" value="SENSOR HISTIDINE KINASE YPDA"/>
    <property type="match status" value="1"/>
</dbReference>
<dbReference type="InterPro" id="IPR004358">
    <property type="entry name" value="Sig_transdc_His_kin-like_C"/>
</dbReference>
<feature type="domain" description="Histidine kinase" evidence="9">
    <location>
        <begin position="471"/>
        <end position="573"/>
    </location>
</feature>
<keyword evidence="8" id="KW-1133">Transmembrane helix</keyword>
<organism evidence="10 11">
    <name type="scientific">Paenibacillus prosopidis</name>
    <dbReference type="NCBI Taxonomy" id="630520"/>
    <lineage>
        <taxon>Bacteria</taxon>
        <taxon>Bacillati</taxon>
        <taxon>Bacillota</taxon>
        <taxon>Bacilli</taxon>
        <taxon>Bacillales</taxon>
        <taxon>Paenibacillaceae</taxon>
        <taxon>Paenibacillus</taxon>
    </lineage>
</organism>
<dbReference type="GO" id="GO:0000155">
    <property type="term" value="F:phosphorelay sensor kinase activity"/>
    <property type="evidence" value="ECO:0007669"/>
    <property type="project" value="InterPro"/>
</dbReference>
<dbReference type="SUPFAM" id="SSF55874">
    <property type="entry name" value="ATPase domain of HSP90 chaperone/DNA topoisomerase II/histidine kinase"/>
    <property type="match status" value="1"/>
</dbReference>
<gene>
    <name evidence="10" type="ORF">DFP97_104134</name>
</gene>
<dbReference type="Proteomes" id="UP000252415">
    <property type="component" value="Unassembled WGS sequence"/>
</dbReference>
<evidence type="ECO:0000256" key="5">
    <source>
        <dbReference type="ARBA" id="ARBA00022777"/>
    </source>
</evidence>
<comment type="catalytic activity">
    <reaction evidence="1">
        <text>ATP + protein L-histidine = ADP + protein N-phospho-L-histidine.</text>
        <dbReference type="EC" id="2.7.13.3"/>
    </reaction>
</comment>
<evidence type="ECO:0000313" key="11">
    <source>
        <dbReference type="Proteomes" id="UP000252415"/>
    </source>
</evidence>
<name>A0A368W6K7_9BACL</name>
<keyword evidence="6" id="KW-0067">ATP-binding</keyword>
<dbReference type="GO" id="GO:0016020">
    <property type="term" value="C:membrane"/>
    <property type="evidence" value="ECO:0007669"/>
    <property type="project" value="InterPro"/>
</dbReference>
<feature type="transmembrane region" description="Helical" evidence="8">
    <location>
        <begin position="285"/>
        <end position="308"/>
    </location>
</feature>
<dbReference type="EMBL" id="QPJD01000004">
    <property type="protein sequence ID" value="RCW49476.1"/>
    <property type="molecule type" value="Genomic_DNA"/>
</dbReference>
<evidence type="ECO:0000259" key="9">
    <source>
        <dbReference type="PROSITE" id="PS50109"/>
    </source>
</evidence>
<proteinExistence type="predicted"/>
<dbReference type="RefSeq" id="WP_114379393.1">
    <property type="nucleotide sequence ID" value="NZ_QPJD01000004.1"/>
</dbReference>
<dbReference type="InterPro" id="IPR005467">
    <property type="entry name" value="His_kinase_dom"/>
</dbReference>